<dbReference type="GO" id="GO:1901135">
    <property type="term" value="P:carbohydrate derivative metabolic process"/>
    <property type="evidence" value="ECO:0007669"/>
    <property type="project" value="InterPro"/>
</dbReference>
<reference evidence="4 5" key="1">
    <citation type="submission" date="2019-04" db="EMBL/GenBank/DDBJ databases">
        <authorList>
            <person name="Dong K."/>
        </authorList>
    </citation>
    <scope>NUCLEOTIDE SEQUENCE [LARGE SCALE GENOMIC DNA]</scope>
    <source>
        <strain evidence="5">dk3543</strain>
    </source>
</reference>
<comment type="caution">
    <text evidence="4">The sequence shown here is derived from an EMBL/GenBank/DDBJ whole genome shotgun (WGS) entry which is preliminary data.</text>
</comment>
<sequence>MTTWFDEARLDDERVLAAADPMLRTLAEAGARVRRDRVQVGEALERAVAQAHQANRPRAVVAAGPDSRLLRAVLEPSCPVPFVAWPMPGLPGWVGSLDLVVVLAPDGSDHGSALAVTEGLRRGAQVVVAAPEKSLVAEHAEGRWCHLLPVVTGDQSAAAVVMLEFLDRIDLGPHTDVDDVAGALDQVATVCSPHQDLSVNPAKLLAIALADRTPLVWGGTVLAARAARRVAESLRRATGVSALAGDAEHLLPVMESAPVRDLFDDPLDSDPASAPPVLVVLDDGSDHPVVAEERDRLVRTAGERRVRVETLTCDPGALSELARYSSLLLQGRYAAAYLQIGLTGE</sequence>
<dbReference type="OrthoDB" id="5241724at2"/>
<comment type="similarity">
    <text evidence="1">Belongs to the PGI/PMI family.</text>
</comment>
<feature type="domain" description="Bifunctional glucose-6-phosphate/mannose-6-phosphate isomerase C-terminal" evidence="3">
    <location>
        <begin position="199"/>
        <end position="338"/>
    </location>
</feature>
<dbReference type="SUPFAM" id="SSF53697">
    <property type="entry name" value="SIS domain"/>
    <property type="match status" value="1"/>
</dbReference>
<dbReference type="InterPro" id="IPR046348">
    <property type="entry name" value="SIS_dom_sf"/>
</dbReference>
<dbReference type="AlphaFoldDB" id="A0A4U2YIH0"/>
<evidence type="ECO:0000313" key="5">
    <source>
        <dbReference type="Proteomes" id="UP000307808"/>
    </source>
</evidence>
<dbReference type="GO" id="GO:0004476">
    <property type="term" value="F:mannose-6-phosphate isomerase activity"/>
    <property type="evidence" value="ECO:0007669"/>
    <property type="project" value="InterPro"/>
</dbReference>
<dbReference type="RefSeq" id="WP_137067174.1">
    <property type="nucleotide sequence ID" value="NZ_CP040748.1"/>
</dbReference>
<dbReference type="Proteomes" id="UP000307808">
    <property type="component" value="Unassembled WGS sequence"/>
</dbReference>
<evidence type="ECO:0000256" key="2">
    <source>
        <dbReference type="ARBA" id="ARBA00023235"/>
    </source>
</evidence>
<keyword evidence="5" id="KW-1185">Reference proteome</keyword>
<dbReference type="GO" id="GO:0097367">
    <property type="term" value="F:carbohydrate derivative binding"/>
    <property type="evidence" value="ECO:0007669"/>
    <property type="project" value="InterPro"/>
</dbReference>
<dbReference type="Gene3D" id="3.40.50.10490">
    <property type="entry name" value="Glucose-6-phosphate isomerase like protein, domain 1"/>
    <property type="match status" value="1"/>
</dbReference>
<dbReference type="GO" id="GO:0004347">
    <property type="term" value="F:glucose-6-phosphate isomerase activity"/>
    <property type="evidence" value="ECO:0007669"/>
    <property type="project" value="InterPro"/>
</dbReference>
<evidence type="ECO:0000259" key="3">
    <source>
        <dbReference type="Pfam" id="PF10432"/>
    </source>
</evidence>
<gene>
    <name evidence="4" type="ORF">FC770_15320</name>
</gene>
<keyword evidence="2" id="KW-0413">Isomerase</keyword>
<accession>A0A4U2YIH0</accession>
<evidence type="ECO:0000256" key="1">
    <source>
        <dbReference type="ARBA" id="ARBA00010523"/>
    </source>
</evidence>
<proteinExistence type="inferred from homology"/>
<evidence type="ECO:0000313" key="4">
    <source>
        <dbReference type="EMBL" id="TKI60868.1"/>
    </source>
</evidence>
<protein>
    <recommendedName>
        <fullName evidence="3">Bifunctional glucose-6-phosphate/mannose-6-phosphate isomerase C-terminal domain-containing protein</fullName>
    </recommendedName>
</protein>
<dbReference type="InterPro" id="IPR019490">
    <property type="entry name" value="Glu6P/Mann6P_isomerase_C"/>
</dbReference>
<name>A0A4U2YIH0_9ACTN</name>
<organism evidence="4 5">
    <name type="scientific">Nocardioides jishulii</name>
    <dbReference type="NCBI Taxonomy" id="2575440"/>
    <lineage>
        <taxon>Bacteria</taxon>
        <taxon>Bacillati</taxon>
        <taxon>Actinomycetota</taxon>
        <taxon>Actinomycetes</taxon>
        <taxon>Propionibacteriales</taxon>
        <taxon>Nocardioidaceae</taxon>
        <taxon>Nocardioides</taxon>
    </lineage>
</organism>
<dbReference type="Pfam" id="PF10432">
    <property type="entry name" value="bact-PGI_C"/>
    <property type="match status" value="1"/>
</dbReference>
<dbReference type="EMBL" id="SZPY01000004">
    <property type="protein sequence ID" value="TKI60868.1"/>
    <property type="molecule type" value="Genomic_DNA"/>
</dbReference>
<dbReference type="GO" id="GO:0005975">
    <property type="term" value="P:carbohydrate metabolic process"/>
    <property type="evidence" value="ECO:0007669"/>
    <property type="project" value="InterPro"/>
</dbReference>